<name>H0G5I0_RHIML</name>
<dbReference type="EMBL" id="AGVV01000059">
    <property type="protein sequence ID" value="EHK75422.1"/>
    <property type="molecule type" value="Genomic_DNA"/>
</dbReference>
<dbReference type="Proteomes" id="UP000004038">
    <property type="component" value="Unassembled WGS sequence"/>
</dbReference>
<feature type="coiled-coil region" evidence="1">
    <location>
        <begin position="58"/>
        <end position="85"/>
    </location>
</feature>
<organism evidence="2 3">
    <name type="scientific">Sinorhizobium meliloti CCNWSX0020</name>
    <dbReference type="NCBI Taxonomy" id="1107881"/>
    <lineage>
        <taxon>Bacteria</taxon>
        <taxon>Pseudomonadati</taxon>
        <taxon>Pseudomonadota</taxon>
        <taxon>Alphaproteobacteria</taxon>
        <taxon>Hyphomicrobiales</taxon>
        <taxon>Rhizobiaceae</taxon>
        <taxon>Sinorhizobium/Ensifer group</taxon>
        <taxon>Sinorhizobium</taxon>
    </lineage>
</organism>
<proteinExistence type="predicted"/>
<evidence type="ECO:0008006" key="4">
    <source>
        <dbReference type="Google" id="ProtNLM"/>
    </source>
</evidence>
<evidence type="ECO:0000313" key="3">
    <source>
        <dbReference type="Proteomes" id="UP000004038"/>
    </source>
</evidence>
<sequence length="100" mass="10775">METGKMSTGANRILDDLARLMTDAAGAAQGVRREVEAAFRAQTENWLNSLDVVKREEFEAVKEMAARARDENDALLARIEALEARLAATGPAAADITTGK</sequence>
<gene>
    <name evidence="2" type="ORF">SM0020_23712</name>
</gene>
<dbReference type="PATRIC" id="fig|1107881.3.peg.4807"/>
<dbReference type="InterPro" id="IPR007475">
    <property type="entry name" value="UbiK"/>
</dbReference>
<evidence type="ECO:0000313" key="2">
    <source>
        <dbReference type="EMBL" id="EHK75422.1"/>
    </source>
</evidence>
<reference evidence="2 3" key="1">
    <citation type="journal article" date="2012" name="J. Bacteriol.">
        <title>Draft Genome Sequence of Sinorhizobium meliloti CCNWSX0020, a Nitrogen-Fixing Symbiont with Copper Tolerance Capability Isolated from Lead-Zinc Mine Tailings.</title>
        <authorList>
            <person name="Li Z."/>
            <person name="Ma Z."/>
            <person name="Hao X."/>
            <person name="Wei G."/>
        </authorList>
    </citation>
    <scope>NUCLEOTIDE SEQUENCE [LARGE SCALE GENOMIC DNA]</scope>
    <source>
        <strain evidence="2 3">CCNWSX0020</strain>
    </source>
</reference>
<evidence type="ECO:0000256" key="1">
    <source>
        <dbReference type="SAM" id="Coils"/>
    </source>
</evidence>
<accession>H0G5I0</accession>
<protein>
    <recommendedName>
        <fullName evidence="4">Accessory factor UbiK family protein</fullName>
    </recommendedName>
</protein>
<dbReference type="Pfam" id="PF04380">
    <property type="entry name" value="BMFP"/>
    <property type="match status" value="1"/>
</dbReference>
<keyword evidence="1" id="KW-0175">Coiled coil</keyword>
<dbReference type="AlphaFoldDB" id="H0G5I0"/>